<sequence>MVKFDNDRDGYICAVQTLCTVLSLLFILIYFPFNGYLVKIVKLPMSIILIMVGEILFSTSIQFWFGKNRFEFQYKNVVLVTISMALISPICGLIFVLNSEEKGYARIIGFAVITMMFGLVIYIRNYIHGRIVYKQEYIRYAIGFNVPLIVYYLSQVLFGQCDRLMIDYFCGTDKAGIYGVAQQLALALNFVLTSINGAYTPWMYGKIKEKQYKDNVNISLIIAVLMSSLLLGIIWMAPEIIMILGGIRYIEAIWVVPPIAMSLLLLFYAQLFINLQFYMERKSELIVGSILAAALNVILNQLYIPRFGYFVAGYTTFFSYCIFALCNYYFARKSCTSSPEVMELFNIKALLIILLLFIVFGFLGMILFPYRYIRYTAIIVISLLLFIKRKIIILELRPILKKK</sequence>
<keyword evidence="4 6" id="KW-1133">Transmembrane helix</keyword>
<evidence type="ECO:0000313" key="8">
    <source>
        <dbReference type="Proteomes" id="UP000522163"/>
    </source>
</evidence>
<feature type="transmembrane region" description="Helical" evidence="6">
    <location>
        <begin position="285"/>
        <end position="303"/>
    </location>
</feature>
<evidence type="ECO:0000256" key="5">
    <source>
        <dbReference type="ARBA" id="ARBA00023136"/>
    </source>
</evidence>
<dbReference type="EMBL" id="JACHHH010000002">
    <property type="protein sequence ID" value="MBB6040538.1"/>
    <property type="molecule type" value="Genomic_DNA"/>
</dbReference>
<proteinExistence type="predicted"/>
<accession>A0A7W9SE76</accession>
<feature type="transmembrane region" description="Helical" evidence="6">
    <location>
        <begin position="12"/>
        <end position="33"/>
    </location>
</feature>
<feature type="transmembrane region" description="Helical" evidence="6">
    <location>
        <begin position="350"/>
        <end position="369"/>
    </location>
</feature>
<feature type="transmembrane region" description="Helical" evidence="6">
    <location>
        <begin position="375"/>
        <end position="394"/>
    </location>
</feature>
<keyword evidence="2" id="KW-1003">Cell membrane</keyword>
<feature type="transmembrane region" description="Helical" evidence="6">
    <location>
        <begin position="253"/>
        <end position="273"/>
    </location>
</feature>
<protein>
    <submittedName>
        <fullName evidence="7">O-antigen/teichoic acid export membrane protein</fullName>
    </submittedName>
</protein>
<dbReference type="PANTHER" id="PTHR30250">
    <property type="entry name" value="PST FAMILY PREDICTED COLANIC ACID TRANSPORTER"/>
    <property type="match status" value="1"/>
</dbReference>
<dbReference type="PANTHER" id="PTHR30250:SF11">
    <property type="entry name" value="O-ANTIGEN TRANSPORTER-RELATED"/>
    <property type="match status" value="1"/>
</dbReference>
<evidence type="ECO:0000256" key="2">
    <source>
        <dbReference type="ARBA" id="ARBA00022475"/>
    </source>
</evidence>
<feature type="transmembrane region" description="Helical" evidence="6">
    <location>
        <begin position="77"/>
        <end position="97"/>
    </location>
</feature>
<evidence type="ECO:0000256" key="4">
    <source>
        <dbReference type="ARBA" id="ARBA00022989"/>
    </source>
</evidence>
<dbReference type="InterPro" id="IPR050833">
    <property type="entry name" value="Poly_Biosynth_Transport"/>
</dbReference>
<feature type="transmembrane region" description="Helical" evidence="6">
    <location>
        <begin position="137"/>
        <end position="157"/>
    </location>
</feature>
<dbReference type="AlphaFoldDB" id="A0A7W9SE76"/>
<gene>
    <name evidence="7" type="ORF">HNQ46_000501</name>
</gene>
<feature type="transmembrane region" description="Helical" evidence="6">
    <location>
        <begin position="103"/>
        <end position="125"/>
    </location>
</feature>
<feature type="transmembrane region" description="Helical" evidence="6">
    <location>
        <begin position="177"/>
        <end position="199"/>
    </location>
</feature>
<evidence type="ECO:0000256" key="1">
    <source>
        <dbReference type="ARBA" id="ARBA00004651"/>
    </source>
</evidence>
<comment type="caution">
    <text evidence="7">The sequence shown here is derived from an EMBL/GenBank/DDBJ whole genome shotgun (WGS) entry which is preliminary data.</text>
</comment>
<evidence type="ECO:0000256" key="6">
    <source>
        <dbReference type="SAM" id="Phobius"/>
    </source>
</evidence>
<dbReference type="Pfam" id="PF01943">
    <property type="entry name" value="Polysacc_synt"/>
    <property type="match status" value="1"/>
</dbReference>
<evidence type="ECO:0000313" key="7">
    <source>
        <dbReference type="EMBL" id="MBB6040538.1"/>
    </source>
</evidence>
<feature type="transmembrane region" description="Helical" evidence="6">
    <location>
        <begin position="220"/>
        <end position="247"/>
    </location>
</feature>
<organism evidence="7 8">
    <name type="scientific">Oribacterium sinus</name>
    <dbReference type="NCBI Taxonomy" id="237576"/>
    <lineage>
        <taxon>Bacteria</taxon>
        <taxon>Bacillati</taxon>
        <taxon>Bacillota</taxon>
        <taxon>Clostridia</taxon>
        <taxon>Lachnospirales</taxon>
        <taxon>Lachnospiraceae</taxon>
        <taxon>Oribacterium</taxon>
    </lineage>
</organism>
<feature type="transmembrane region" description="Helical" evidence="6">
    <location>
        <begin position="45"/>
        <end position="65"/>
    </location>
</feature>
<keyword evidence="5 6" id="KW-0472">Membrane</keyword>
<comment type="subcellular location">
    <subcellularLocation>
        <location evidence="1">Cell membrane</location>
        <topology evidence="1">Multi-pass membrane protein</topology>
    </subcellularLocation>
</comment>
<feature type="transmembrane region" description="Helical" evidence="6">
    <location>
        <begin position="309"/>
        <end position="330"/>
    </location>
</feature>
<dbReference type="Proteomes" id="UP000522163">
    <property type="component" value="Unassembled WGS sequence"/>
</dbReference>
<name>A0A7W9SE76_9FIRM</name>
<dbReference type="InterPro" id="IPR002797">
    <property type="entry name" value="Polysacc_synth"/>
</dbReference>
<reference evidence="7 8" key="1">
    <citation type="submission" date="2020-08" db="EMBL/GenBank/DDBJ databases">
        <title>Genomic Encyclopedia of Type Strains, Phase IV (KMG-IV): sequencing the most valuable type-strain genomes for metagenomic binning, comparative biology and taxonomic classification.</title>
        <authorList>
            <person name="Goeker M."/>
        </authorList>
    </citation>
    <scope>NUCLEOTIDE SEQUENCE [LARGE SCALE GENOMIC DNA]</scope>
    <source>
        <strain evidence="7 8">DSM 17245</strain>
    </source>
</reference>
<evidence type="ECO:0000256" key="3">
    <source>
        <dbReference type="ARBA" id="ARBA00022692"/>
    </source>
</evidence>
<dbReference type="GO" id="GO:0005886">
    <property type="term" value="C:plasma membrane"/>
    <property type="evidence" value="ECO:0007669"/>
    <property type="project" value="UniProtKB-SubCell"/>
</dbReference>
<keyword evidence="3 6" id="KW-0812">Transmembrane</keyword>